<dbReference type="Proteomes" id="UP001190700">
    <property type="component" value="Unassembled WGS sequence"/>
</dbReference>
<organism evidence="4 5">
    <name type="scientific">Cymbomonas tetramitiformis</name>
    <dbReference type="NCBI Taxonomy" id="36881"/>
    <lineage>
        <taxon>Eukaryota</taxon>
        <taxon>Viridiplantae</taxon>
        <taxon>Chlorophyta</taxon>
        <taxon>Pyramimonadophyceae</taxon>
        <taxon>Pyramimonadales</taxon>
        <taxon>Pyramimonadaceae</taxon>
        <taxon>Cymbomonas</taxon>
    </lineage>
</organism>
<dbReference type="SUPFAM" id="SSF56104">
    <property type="entry name" value="SAICAR synthase-like"/>
    <property type="match status" value="1"/>
</dbReference>
<keyword evidence="2" id="KW-0418">Kinase</keyword>
<comment type="caution">
    <text evidence="4">The sequence shown here is derived from an EMBL/GenBank/DDBJ whole genome shotgun (WGS) entry which is preliminary data.</text>
</comment>
<keyword evidence="2" id="KW-0547">Nucleotide-binding</keyword>
<evidence type="ECO:0000256" key="2">
    <source>
        <dbReference type="PROSITE-ProRule" id="PRU00781"/>
    </source>
</evidence>
<dbReference type="EMBL" id="LGRX02005334">
    <property type="protein sequence ID" value="KAK3278666.1"/>
    <property type="molecule type" value="Genomic_DNA"/>
</dbReference>
<reference evidence="4 5" key="1">
    <citation type="journal article" date="2015" name="Genome Biol. Evol.">
        <title>Comparative Genomics of a Bacterivorous Green Alga Reveals Evolutionary Causalities and Consequences of Phago-Mixotrophic Mode of Nutrition.</title>
        <authorList>
            <person name="Burns J.A."/>
            <person name="Paasch A."/>
            <person name="Narechania A."/>
            <person name="Kim E."/>
        </authorList>
    </citation>
    <scope>NUCLEOTIDE SEQUENCE [LARGE SCALE GENOMIC DNA]</scope>
    <source>
        <strain evidence="4 5">PLY_AMNH</strain>
    </source>
</reference>
<dbReference type="Gene3D" id="3.30.810.10">
    <property type="entry name" value="2-Layer Sandwich"/>
    <property type="match status" value="1"/>
</dbReference>
<keyword evidence="2" id="KW-0808">Transferase</keyword>
<keyword evidence="5" id="KW-1185">Reference proteome</keyword>
<dbReference type="GO" id="GO:0016308">
    <property type="term" value="F:1-phosphatidylinositol-4-phosphate 5-kinase activity"/>
    <property type="evidence" value="ECO:0007669"/>
    <property type="project" value="UniProtKB-EC"/>
</dbReference>
<dbReference type="Pfam" id="PF01504">
    <property type="entry name" value="PIP5K"/>
    <property type="match status" value="2"/>
</dbReference>
<dbReference type="PANTHER" id="PTHR23086">
    <property type="entry name" value="PHOSPHATIDYLINOSITOL-4-PHOSPHATE 5-KINASE"/>
    <property type="match status" value="1"/>
</dbReference>
<dbReference type="InterPro" id="IPR002498">
    <property type="entry name" value="PInositol-4-P-4/5-kinase_core"/>
</dbReference>
<proteinExistence type="predicted"/>
<evidence type="ECO:0000259" key="3">
    <source>
        <dbReference type="PROSITE" id="PS51455"/>
    </source>
</evidence>
<evidence type="ECO:0000313" key="4">
    <source>
        <dbReference type="EMBL" id="KAK3278666.1"/>
    </source>
</evidence>
<dbReference type="InterPro" id="IPR027484">
    <property type="entry name" value="PInositol-4-P-5-kinase_N"/>
</dbReference>
<gene>
    <name evidence="4" type="ORF">CYMTET_13413</name>
</gene>
<sequence>MRYCIKSCNSEDVNTLLAIIKDYTKHCEKFPGTLLPRFLGLYSISHKKELIYLVVQSNVFAGHRAIEERYDLKGSMFGRKASSKELSNGPKAVLKDLDFLRRGRALPFQCEEQREHFLRKLEVDVAWLRSQGLMDYSLLVGFSNFGDDRPTSKYIVDVLRLRQQSDHQPYDMAYVGIVDILTRFSWFKKCEASLLGVVLGDISCMPPNTYAERLLEFAKHVTVLEVEDSWKQIQIRKAHRKMVPFEEEFGKKDAKTALARVAPIFMCVGLKFIFTRLRQQRSSAFRVRAHDNATNQVGSRPVPAAKTL</sequence>
<dbReference type="GO" id="GO:0005886">
    <property type="term" value="C:plasma membrane"/>
    <property type="evidence" value="ECO:0007669"/>
    <property type="project" value="TreeGrafter"/>
</dbReference>
<dbReference type="EC" id="2.7.1.68" evidence="1"/>
<dbReference type="AlphaFoldDB" id="A0AAE0GIG6"/>
<dbReference type="PANTHER" id="PTHR23086:SF8">
    <property type="entry name" value="PHOSPHATIDYLINOSITOL 5-PHOSPHATE 4-KINASE, ISOFORM A"/>
    <property type="match status" value="1"/>
</dbReference>
<dbReference type="InterPro" id="IPR027483">
    <property type="entry name" value="PInositol-4-P-4/5-kinase_C_sf"/>
</dbReference>
<evidence type="ECO:0000256" key="1">
    <source>
        <dbReference type="ARBA" id="ARBA00012172"/>
    </source>
</evidence>
<dbReference type="SMART" id="SM00330">
    <property type="entry name" value="PIPKc"/>
    <property type="match status" value="1"/>
</dbReference>
<feature type="domain" description="PIPK" evidence="3">
    <location>
        <begin position="1"/>
        <end position="222"/>
    </location>
</feature>
<evidence type="ECO:0000313" key="5">
    <source>
        <dbReference type="Proteomes" id="UP001190700"/>
    </source>
</evidence>
<dbReference type="InterPro" id="IPR023610">
    <property type="entry name" value="PInositol-4/5-P-5/4-kinase"/>
</dbReference>
<dbReference type="GO" id="GO:0005524">
    <property type="term" value="F:ATP binding"/>
    <property type="evidence" value="ECO:0007669"/>
    <property type="project" value="UniProtKB-UniRule"/>
</dbReference>
<protein>
    <recommendedName>
        <fullName evidence="1">1-phosphatidylinositol-4-phosphate 5-kinase</fullName>
        <ecNumber evidence="1">2.7.1.68</ecNumber>
    </recommendedName>
</protein>
<name>A0AAE0GIG6_9CHLO</name>
<dbReference type="GO" id="GO:0046854">
    <property type="term" value="P:phosphatidylinositol phosphate biosynthetic process"/>
    <property type="evidence" value="ECO:0007669"/>
    <property type="project" value="TreeGrafter"/>
</dbReference>
<dbReference type="PROSITE" id="PS51455">
    <property type="entry name" value="PIPK"/>
    <property type="match status" value="1"/>
</dbReference>
<keyword evidence="2" id="KW-0067">ATP-binding</keyword>
<accession>A0AAE0GIG6</accession>
<dbReference type="CDD" id="cd00139">
    <property type="entry name" value="PIPKc"/>
    <property type="match status" value="1"/>
</dbReference>
<dbReference type="Gene3D" id="3.30.800.10">
    <property type="entry name" value="Phosphatidylinositol Phosphate Kinase II Beta"/>
    <property type="match status" value="1"/>
</dbReference>